<feature type="region of interest" description="Disordered" evidence="1">
    <location>
        <begin position="77"/>
        <end position="124"/>
    </location>
</feature>
<comment type="caution">
    <text evidence="2">The sequence shown here is derived from an EMBL/GenBank/DDBJ whole genome shotgun (WGS) entry which is preliminary data.</text>
</comment>
<organism evidence="2 3">
    <name type="scientific">Streptomyces roseolus</name>
    <dbReference type="NCBI Taxonomy" id="67358"/>
    <lineage>
        <taxon>Bacteria</taxon>
        <taxon>Bacillati</taxon>
        <taxon>Actinomycetota</taxon>
        <taxon>Actinomycetes</taxon>
        <taxon>Kitasatosporales</taxon>
        <taxon>Streptomycetaceae</taxon>
        <taxon>Streptomyces</taxon>
    </lineage>
</organism>
<evidence type="ECO:0000313" key="3">
    <source>
        <dbReference type="Proteomes" id="UP001278571"/>
    </source>
</evidence>
<name>A0ABU4K1R6_9ACTN</name>
<evidence type="ECO:0008006" key="4">
    <source>
        <dbReference type="Google" id="ProtNLM"/>
    </source>
</evidence>
<gene>
    <name evidence="2" type="ORF">R2363_05825</name>
</gene>
<proteinExistence type="predicted"/>
<reference evidence="2 3" key="1">
    <citation type="submission" date="2023-10" db="EMBL/GenBank/DDBJ databases">
        <authorList>
            <person name="Wang X.X."/>
        </authorList>
    </citation>
    <scope>NUCLEOTIDE SEQUENCE [LARGE SCALE GENOMIC DNA]</scope>
    <source>
        <strain evidence="2 3">NBRC 12816</strain>
    </source>
</reference>
<evidence type="ECO:0000256" key="1">
    <source>
        <dbReference type="SAM" id="MobiDB-lite"/>
    </source>
</evidence>
<dbReference type="Proteomes" id="UP001278571">
    <property type="component" value="Unassembled WGS sequence"/>
</dbReference>
<dbReference type="EMBL" id="JAWJZF010000237">
    <property type="protein sequence ID" value="MDX2291690.1"/>
    <property type="molecule type" value="Genomic_DNA"/>
</dbReference>
<accession>A0ABU4K1R6</accession>
<evidence type="ECO:0000313" key="2">
    <source>
        <dbReference type="EMBL" id="MDX2291690.1"/>
    </source>
</evidence>
<keyword evidence="3" id="KW-1185">Reference proteome</keyword>
<sequence>MELVGRALPAIEEHADQAAESACLCADAVSAGGWSTVAADDALTAIETLAEALGGIGPELQDVLAAATAAASTARRRMGLPVDTEPEPAAAGAVPSPCTGRRPRRRGLGHGFKGGGASPQPPLRPRLVVGARMIFRPRSC</sequence>
<protein>
    <recommendedName>
        <fullName evidence="4">DhaL domain-containing protein</fullName>
    </recommendedName>
</protein>